<dbReference type="EMBL" id="CP032094">
    <property type="protein sequence ID" value="AXY02729.1"/>
    <property type="molecule type" value="Genomic_DNA"/>
</dbReference>
<dbReference type="Pfam" id="PF13175">
    <property type="entry name" value="AAA_15"/>
    <property type="match status" value="1"/>
</dbReference>
<name>A0ABM6YYN2_9VIBR</name>
<dbReference type="InterPro" id="IPR051396">
    <property type="entry name" value="Bact_Antivir_Def_Nuclease"/>
</dbReference>
<dbReference type="PANTHER" id="PTHR43581">
    <property type="entry name" value="ATP/GTP PHOSPHATASE"/>
    <property type="match status" value="1"/>
</dbReference>
<feature type="domain" description="Endonuclease GajA/Old nuclease/RecF-like AAA" evidence="1">
    <location>
        <begin position="71"/>
        <end position="165"/>
    </location>
</feature>
<protein>
    <recommendedName>
        <fullName evidence="1">Endonuclease GajA/Old nuclease/RecF-like AAA domain-containing protein</fullName>
    </recommendedName>
</protein>
<dbReference type="Proteomes" id="UP000262832">
    <property type="component" value="Chromosome II"/>
</dbReference>
<evidence type="ECO:0000313" key="3">
    <source>
        <dbReference type="Proteomes" id="UP000262832"/>
    </source>
</evidence>
<reference evidence="2 3" key="1">
    <citation type="submission" date="2018-08" db="EMBL/GenBank/DDBJ databases">
        <title>Genomic taxonomy of the Vibrionaceae family.</title>
        <authorList>
            <person name="Gomez-Gil B."/>
            <person name="Tanaka M."/>
            <person name="Sawabe T."/>
            <person name="Enciso-Ibarra K."/>
        </authorList>
    </citation>
    <scope>NUCLEOTIDE SEQUENCE [LARGE SCALE GENOMIC DNA]</scope>
    <source>
        <strain evidence="2 3">CAIM 1831</strain>
    </source>
</reference>
<gene>
    <name evidence="2" type="ORF">D1115_17100</name>
</gene>
<sequence>MQQEELVLEKEGSSVQTTSTSLSLVLLETYYIGRTRIKTLKEQLSCWMNDISPNIDLEFSLDKKHDISNVEIDGHRATNTGFGISYALPIVMSALVLSSKRCTDFKEQYVEDWYHMLSDKHKLLLIENPEAHIHPSGQTQLGVLAVLAAKSGVQVIVETHSDHFIDGVRIACKELNFNNKSIINYFTKDKDTPSSVEKITILDSGS</sequence>
<dbReference type="InterPro" id="IPR041685">
    <property type="entry name" value="AAA_GajA/Old/RecF-like"/>
</dbReference>
<proteinExistence type="predicted"/>
<evidence type="ECO:0000259" key="1">
    <source>
        <dbReference type="Pfam" id="PF13175"/>
    </source>
</evidence>
<organism evidence="2 3">
    <name type="scientific">Vibrio alfacsensis</name>
    <dbReference type="NCBI Taxonomy" id="1074311"/>
    <lineage>
        <taxon>Bacteria</taxon>
        <taxon>Pseudomonadati</taxon>
        <taxon>Pseudomonadota</taxon>
        <taxon>Gammaproteobacteria</taxon>
        <taxon>Vibrionales</taxon>
        <taxon>Vibrionaceae</taxon>
        <taxon>Vibrio</taxon>
    </lineage>
</organism>
<keyword evidence="3" id="KW-1185">Reference proteome</keyword>
<accession>A0ABM6YYN2</accession>
<dbReference type="RefSeq" id="WP_128812640.1">
    <property type="nucleotide sequence ID" value="NZ_CP032094.1"/>
</dbReference>
<evidence type="ECO:0000313" key="2">
    <source>
        <dbReference type="EMBL" id="AXY02729.1"/>
    </source>
</evidence>
<dbReference type="PANTHER" id="PTHR43581:SF2">
    <property type="entry name" value="EXCINUCLEASE ATPASE SUBUNIT"/>
    <property type="match status" value="1"/>
</dbReference>